<dbReference type="GO" id="GO:0004497">
    <property type="term" value="F:monooxygenase activity"/>
    <property type="evidence" value="ECO:0007669"/>
    <property type="project" value="UniProtKB-KW"/>
</dbReference>
<evidence type="ECO:0000256" key="11">
    <source>
        <dbReference type="ARBA" id="ARBA00023004"/>
    </source>
</evidence>
<keyword evidence="10" id="KW-0560">Oxidoreductase</keyword>
<keyword evidence="12" id="KW-0503">Monooxygenase</keyword>
<dbReference type="GO" id="GO:0016705">
    <property type="term" value="F:oxidoreductase activity, acting on paired donors, with incorporation or reduction of molecular oxygen"/>
    <property type="evidence" value="ECO:0007669"/>
    <property type="project" value="InterPro"/>
</dbReference>
<dbReference type="Gene3D" id="1.10.3130.10">
    <property type="entry name" value="serine acetyltransferase, domain 1"/>
    <property type="match status" value="1"/>
</dbReference>
<dbReference type="GO" id="GO:0005737">
    <property type="term" value="C:cytoplasm"/>
    <property type="evidence" value="ECO:0007669"/>
    <property type="project" value="InterPro"/>
</dbReference>
<keyword evidence="8" id="KW-0808">Transferase</keyword>
<evidence type="ECO:0000256" key="13">
    <source>
        <dbReference type="ARBA" id="ARBA00023315"/>
    </source>
</evidence>
<dbReference type="InterPro" id="IPR011004">
    <property type="entry name" value="Trimer_LpxA-like_sf"/>
</dbReference>
<evidence type="ECO:0000256" key="14">
    <source>
        <dbReference type="PIRSR" id="PIRSR602401-1"/>
    </source>
</evidence>
<dbReference type="InterPro" id="IPR001128">
    <property type="entry name" value="Cyt_P450"/>
</dbReference>
<dbReference type="PRINTS" id="PR00385">
    <property type="entry name" value="P450"/>
</dbReference>
<keyword evidence="11 14" id="KW-0408">Iron</keyword>
<dbReference type="PROSITE" id="PS00086">
    <property type="entry name" value="CYTOCHROME_P450"/>
    <property type="match status" value="1"/>
</dbReference>
<dbReference type="FunFam" id="2.160.10.10:FF:000002">
    <property type="entry name" value="Serine acetyltransferase"/>
    <property type="match status" value="1"/>
</dbReference>
<comment type="pathway">
    <text evidence="2">Amino-acid biosynthesis; L-cysteine biosynthesis; L-cysteine from L-serine: step 1/2.</text>
</comment>
<dbReference type="Pfam" id="PF00067">
    <property type="entry name" value="p450"/>
    <property type="match status" value="2"/>
</dbReference>
<sequence length="961" mass="106140">MAACVDSWNQTSTTPFSSSASSWCHTSNSRCKLLKKCTPTVSNLVSGDTIHPHVQKSNKPSKISPADGDGDDEEDHMWVSIQEEALSDIKQEPILSKYYFSSVLSHASLESVLANQLAIKLGHADLSSDTLYDFFLSVLTDDTEIQGAIREDLKAVKERDPACISYVHCLLNFKGFLACQAHRVAHKFWSQGRTVVALLIQNRVSEVFGVDIHPGANIGRGILFDHATGIVIGETAVVGNGVSILHNVTLGGTGKVSGDRHPKIGDGVMIGAGAKVLGNVKVGEGATIGAGSVVLKEVPPKTTAVGNPARLVVDRKFKGSAQNLPPGPWKVPVIGNMLHLAGSLPHHALRDLARKHGPLMHLQLGEISSIVISSPRVAKEVLKTPDLAFVNRPEILASKILAYNNTNVSFSPYGEYWREMQKNCTLELLSAKSVMSYTSIREDEARHLIESVQSCIEQDSLIQVIQESIALAGGKLRTSRGQKEHRIQLKTCPQDHGSYLLSGNMHHLAGSLPHHALKDMAKKHGPLMHLQLCEISAIVISSPKVAKEIMKTHDLAFANRPQLLASKIVGYDHTTVSFSPYGDYWRQMRKICALELLSASSVLSFSSVRENESSHLIESIQQSSGSPINLHKKIFSFTNAVVCRSTFGKRCEEQDLLIQLIQETISLAGGFDVADLFPSLKLLHSICGIGPKLEKLHQKTDQILENIILEHRENQSRNGEGREEDIVDVLLRLKESNSLEFPITYDNIKAVIQDMFAAGTETSSTTVEWAMSEMMKNPRVMEKAQAELRQALKGKETVHETDIQRLTYLKLVIKETLRLHAPVSLLLPRECREQCEIYGYNIPVKTKVIINAWAIGRDPEYWRDAESFEPERFENSSIDFRGTNLEFIPFGAGRRMCPGISFGLANVELPLAQLLYHFDWKLPCGMKPEDLDMSETFGGTTRRKNNLCLIATTYTPSYGSS</sequence>
<dbReference type="GO" id="GO:0020037">
    <property type="term" value="F:heme binding"/>
    <property type="evidence" value="ECO:0007669"/>
    <property type="project" value="InterPro"/>
</dbReference>
<keyword evidence="9 14" id="KW-0479">Metal-binding</keyword>
<dbReference type="InterPro" id="IPR017972">
    <property type="entry name" value="Cyt_P450_CS"/>
</dbReference>
<keyword evidence="6" id="KW-0028">Amino-acid biosynthesis</keyword>
<dbReference type="CDD" id="cd11072">
    <property type="entry name" value="CYP71-like"/>
    <property type="match status" value="1"/>
</dbReference>
<dbReference type="Proteomes" id="UP001187471">
    <property type="component" value="Unassembled WGS sequence"/>
</dbReference>
<dbReference type="PANTHER" id="PTHR47953:SF16">
    <property type="entry name" value="CYTOCHROME P450 71D8"/>
    <property type="match status" value="1"/>
</dbReference>
<dbReference type="InterPro" id="IPR053376">
    <property type="entry name" value="Serine_acetyltransferase"/>
</dbReference>
<dbReference type="GO" id="GO:0009001">
    <property type="term" value="F:serine O-acetyltransferase activity"/>
    <property type="evidence" value="ECO:0007669"/>
    <property type="project" value="UniProtKB-EC"/>
</dbReference>
<dbReference type="GO" id="GO:0006535">
    <property type="term" value="P:cysteine biosynthetic process from serine"/>
    <property type="evidence" value="ECO:0007669"/>
    <property type="project" value="InterPro"/>
</dbReference>
<evidence type="ECO:0000256" key="10">
    <source>
        <dbReference type="ARBA" id="ARBA00023002"/>
    </source>
</evidence>
<comment type="similarity">
    <text evidence="3">Belongs to the transferase hexapeptide repeat family.</text>
</comment>
<dbReference type="PRINTS" id="PR00463">
    <property type="entry name" value="EP450I"/>
</dbReference>
<comment type="similarity">
    <text evidence="4">Belongs to the cytochrome P450 family.</text>
</comment>
<dbReference type="InterPro" id="IPR045304">
    <property type="entry name" value="LbH_SAT"/>
</dbReference>
<dbReference type="InterPro" id="IPR002401">
    <property type="entry name" value="Cyt_P450_E_grp-I"/>
</dbReference>
<evidence type="ECO:0000259" key="16">
    <source>
        <dbReference type="SMART" id="SM00971"/>
    </source>
</evidence>
<keyword evidence="18" id="KW-1185">Reference proteome</keyword>
<dbReference type="InterPro" id="IPR010493">
    <property type="entry name" value="Ser_AcTrfase_N"/>
</dbReference>
<feature type="domain" description="Serine acetyltransferase N-terminal" evidence="16">
    <location>
        <begin position="77"/>
        <end position="181"/>
    </location>
</feature>
<evidence type="ECO:0000313" key="17">
    <source>
        <dbReference type="EMBL" id="KAK2978520.1"/>
    </source>
</evidence>
<dbReference type="Pfam" id="PF06426">
    <property type="entry name" value="SATase_N"/>
    <property type="match status" value="1"/>
</dbReference>
<dbReference type="InterPro" id="IPR042122">
    <property type="entry name" value="Ser_AcTrfase_N_sf"/>
</dbReference>
<evidence type="ECO:0000256" key="2">
    <source>
        <dbReference type="ARBA" id="ARBA00004876"/>
    </source>
</evidence>
<keyword evidence="7 14" id="KW-0349">Heme</keyword>
<evidence type="ECO:0000256" key="4">
    <source>
        <dbReference type="ARBA" id="ARBA00010617"/>
    </source>
</evidence>
<dbReference type="NCBIfam" id="TIGR01172">
    <property type="entry name" value="cysE"/>
    <property type="match status" value="1"/>
</dbReference>
<accession>A0AA88RR65</accession>
<organism evidence="17 18">
    <name type="scientific">Escallonia rubra</name>
    <dbReference type="NCBI Taxonomy" id="112253"/>
    <lineage>
        <taxon>Eukaryota</taxon>
        <taxon>Viridiplantae</taxon>
        <taxon>Streptophyta</taxon>
        <taxon>Embryophyta</taxon>
        <taxon>Tracheophyta</taxon>
        <taxon>Spermatophyta</taxon>
        <taxon>Magnoliopsida</taxon>
        <taxon>eudicotyledons</taxon>
        <taxon>Gunneridae</taxon>
        <taxon>Pentapetalae</taxon>
        <taxon>asterids</taxon>
        <taxon>campanulids</taxon>
        <taxon>Escalloniales</taxon>
        <taxon>Escalloniaceae</taxon>
        <taxon>Escallonia</taxon>
    </lineage>
</organism>
<feature type="compositionally biased region" description="Low complexity" evidence="15">
    <location>
        <begin position="11"/>
        <end position="22"/>
    </location>
</feature>
<evidence type="ECO:0000313" key="18">
    <source>
        <dbReference type="Proteomes" id="UP001187471"/>
    </source>
</evidence>
<dbReference type="NCBIfam" id="NF041874">
    <property type="entry name" value="EPS_EpsC"/>
    <property type="match status" value="1"/>
</dbReference>
<dbReference type="EMBL" id="JAVXUO010001864">
    <property type="protein sequence ID" value="KAK2978520.1"/>
    <property type="molecule type" value="Genomic_DNA"/>
</dbReference>
<feature type="region of interest" description="Disordered" evidence="15">
    <location>
        <begin position="1"/>
        <end position="23"/>
    </location>
</feature>
<dbReference type="GO" id="GO:0005506">
    <property type="term" value="F:iron ion binding"/>
    <property type="evidence" value="ECO:0007669"/>
    <property type="project" value="InterPro"/>
</dbReference>
<dbReference type="FunFam" id="1.10.630.10:FF:000008">
    <property type="entry name" value="Cytochrome P450 71D8"/>
    <property type="match status" value="1"/>
</dbReference>
<keyword evidence="13" id="KW-0012">Acyltransferase</keyword>
<evidence type="ECO:0000256" key="1">
    <source>
        <dbReference type="ARBA" id="ARBA00001971"/>
    </source>
</evidence>
<dbReference type="SUPFAM" id="SSF48264">
    <property type="entry name" value="Cytochrome P450"/>
    <property type="match status" value="2"/>
</dbReference>
<dbReference type="InterPro" id="IPR001451">
    <property type="entry name" value="Hexapep"/>
</dbReference>
<evidence type="ECO:0000256" key="15">
    <source>
        <dbReference type="SAM" id="MobiDB-lite"/>
    </source>
</evidence>
<evidence type="ECO:0000256" key="3">
    <source>
        <dbReference type="ARBA" id="ARBA00007274"/>
    </source>
</evidence>
<dbReference type="Gene3D" id="2.160.10.10">
    <property type="entry name" value="Hexapeptide repeat proteins"/>
    <property type="match status" value="1"/>
</dbReference>
<feature type="binding site" description="axial binding residue" evidence="14">
    <location>
        <position position="897"/>
    </location>
    <ligand>
        <name>heme</name>
        <dbReference type="ChEBI" id="CHEBI:30413"/>
    </ligand>
    <ligandPart>
        <name>Fe</name>
        <dbReference type="ChEBI" id="CHEBI:18248"/>
    </ligandPart>
</feature>
<dbReference type="Pfam" id="PF00132">
    <property type="entry name" value="Hexapep"/>
    <property type="match status" value="1"/>
</dbReference>
<dbReference type="PROSITE" id="PS00101">
    <property type="entry name" value="HEXAPEP_TRANSFERASES"/>
    <property type="match status" value="1"/>
</dbReference>
<dbReference type="InterPro" id="IPR018357">
    <property type="entry name" value="Hexapep_transf_CS"/>
</dbReference>
<name>A0AA88RR65_9ASTE</name>
<evidence type="ECO:0000256" key="7">
    <source>
        <dbReference type="ARBA" id="ARBA00022617"/>
    </source>
</evidence>
<evidence type="ECO:0000256" key="12">
    <source>
        <dbReference type="ARBA" id="ARBA00023033"/>
    </source>
</evidence>
<feature type="region of interest" description="Disordered" evidence="15">
    <location>
        <begin position="48"/>
        <end position="74"/>
    </location>
</feature>
<comment type="caution">
    <text evidence="17">The sequence shown here is derived from an EMBL/GenBank/DDBJ whole genome shotgun (WGS) entry which is preliminary data.</text>
</comment>
<evidence type="ECO:0000256" key="8">
    <source>
        <dbReference type="ARBA" id="ARBA00022679"/>
    </source>
</evidence>
<dbReference type="SUPFAM" id="SSF51161">
    <property type="entry name" value="Trimeric LpxA-like enzymes"/>
    <property type="match status" value="1"/>
</dbReference>
<evidence type="ECO:0000256" key="5">
    <source>
        <dbReference type="ARBA" id="ARBA00013266"/>
    </source>
</evidence>
<evidence type="ECO:0000256" key="6">
    <source>
        <dbReference type="ARBA" id="ARBA00022605"/>
    </source>
</evidence>
<dbReference type="InterPro" id="IPR052306">
    <property type="entry name" value="CYP450_71D"/>
</dbReference>
<dbReference type="InterPro" id="IPR036396">
    <property type="entry name" value="Cyt_P450_sf"/>
</dbReference>
<dbReference type="InterPro" id="IPR005881">
    <property type="entry name" value="Ser_O-AcTrfase"/>
</dbReference>
<comment type="cofactor">
    <cofactor evidence="1 14">
        <name>heme</name>
        <dbReference type="ChEBI" id="CHEBI:30413"/>
    </cofactor>
</comment>
<dbReference type="AlphaFoldDB" id="A0AA88RR65"/>
<dbReference type="EC" id="2.3.1.30" evidence="5"/>
<proteinExistence type="inferred from homology"/>
<dbReference type="SMART" id="SM00971">
    <property type="entry name" value="SATase_N"/>
    <property type="match status" value="1"/>
</dbReference>
<protein>
    <recommendedName>
        <fullName evidence="5">serine O-acetyltransferase</fullName>
        <ecNumber evidence="5">2.3.1.30</ecNumber>
    </recommendedName>
</protein>
<evidence type="ECO:0000256" key="9">
    <source>
        <dbReference type="ARBA" id="ARBA00022723"/>
    </source>
</evidence>
<dbReference type="Gene3D" id="1.10.630.10">
    <property type="entry name" value="Cytochrome P450"/>
    <property type="match status" value="2"/>
</dbReference>
<gene>
    <name evidence="17" type="ORF">RJ640_010166</name>
</gene>
<reference evidence="17" key="1">
    <citation type="submission" date="2022-12" db="EMBL/GenBank/DDBJ databases">
        <title>Draft genome assemblies for two species of Escallonia (Escalloniales).</title>
        <authorList>
            <person name="Chanderbali A."/>
            <person name="Dervinis C."/>
            <person name="Anghel I."/>
            <person name="Soltis D."/>
            <person name="Soltis P."/>
            <person name="Zapata F."/>
        </authorList>
    </citation>
    <scope>NUCLEOTIDE SEQUENCE</scope>
    <source>
        <strain evidence="17">UCBG92.1500</strain>
        <tissue evidence="17">Leaf</tissue>
    </source>
</reference>
<dbReference type="CDD" id="cd03354">
    <property type="entry name" value="LbH_SAT"/>
    <property type="match status" value="1"/>
</dbReference>
<dbReference type="PANTHER" id="PTHR47953">
    <property type="entry name" value="OS08G0105600 PROTEIN"/>
    <property type="match status" value="1"/>
</dbReference>